<dbReference type="InterPro" id="IPR050708">
    <property type="entry name" value="T6SS_VgrG/RHS"/>
</dbReference>
<keyword evidence="1" id="KW-0677">Repeat</keyword>
<dbReference type="Gene3D" id="2.180.10.10">
    <property type="entry name" value="RHS repeat-associated core"/>
    <property type="match status" value="1"/>
</dbReference>
<dbReference type="InterPro" id="IPR022385">
    <property type="entry name" value="Rhs_assc_core"/>
</dbReference>
<dbReference type="KEGG" id="cmah:C1I91_20205"/>
<protein>
    <recommendedName>
        <fullName evidence="2">Teneurin-like YD-shell domain-containing protein</fullName>
    </recommendedName>
</protein>
<dbReference type="InterPro" id="IPR056823">
    <property type="entry name" value="TEN-like_YD-shell"/>
</dbReference>
<evidence type="ECO:0000313" key="3">
    <source>
        <dbReference type="EMBL" id="QAA33763.1"/>
    </source>
</evidence>
<dbReference type="Pfam" id="PF25023">
    <property type="entry name" value="TEN_YD-shell"/>
    <property type="match status" value="1"/>
</dbReference>
<organism evidence="3 4">
    <name type="scientific">Clostridium manihotivorum</name>
    <dbReference type="NCBI Taxonomy" id="2320868"/>
    <lineage>
        <taxon>Bacteria</taxon>
        <taxon>Bacillati</taxon>
        <taxon>Bacillota</taxon>
        <taxon>Clostridia</taxon>
        <taxon>Eubacteriales</taxon>
        <taxon>Clostridiaceae</taxon>
        <taxon>Clostridium</taxon>
    </lineage>
</organism>
<feature type="domain" description="Teneurin-like YD-shell" evidence="2">
    <location>
        <begin position="27"/>
        <end position="292"/>
    </location>
</feature>
<proteinExistence type="predicted"/>
<evidence type="ECO:0000256" key="1">
    <source>
        <dbReference type="ARBA" id="ARBA00022737"/>
    </source>
</evidence>
<name>A0A3R5X3R7_9CLOT</name>
<reference evidence="3 4" key="1">
    <citation type="submission" date="2018-01" db="EMBL/GenBank/DDBJ databases">
        <title>Genome Sequencing and Assembly of Anaerobacter polyendosporus strain CT4.</title>
        <authorList>
            <person name="Tachaapaikoon C."/>
            <person name="Sutheeworapong S."/>
            <person name="Jenjaroenpun P."/>
            <person name="Wongsurawat T."/>
            <person name="Nookeaw I."/>
            <person name="Cheawchanlertfa P."/>
            <person name="Kosugi A."/>
            <person name="Cheevadhanarak S."/>
            <person name="Ratanakhanokchai K."/>
        </authorList>
    </citation>
    <scope>NUCLEOTIDE SEQUENCE [LARGE SCALE GENOMIC DNA]</scope>
    <source>
        <strain evidence="3 4">CT4</strain>
    </source>
</reference>
<dbReference type="NCBIfam" id="TIGR01643">
    <property type="entry name" value="YD_repeat_2x"/>
    <property type="match status" value="1"/>
</dbReference>
<keyword evidence="4" id="KW-1185">Reference proteome</keyword>
<dbReference type="PANTHER" id="PTHR32305:SF17">
    <property type="entry name" value="TRNA NUCLEASE WAPA"/>
    <property type="match status" value="1"/>
</dbReference>
<dbReference type="Proteomes" id="UP000286268">
    <property type="component" value="Chromosome"/>
</dbReference>
<dbReference type="AlphaFoldDB" id="A0A3R5X3R7"/>
<dbReference type="NCBIfam" id="TIGR03696">
    <property type="entry name" value="Rhs_assc_core"/>
    <property type="match status" value="1"/>
</dbReference>
<dbReference type="InterPro" id="IPR006530">
    <property type="entry name" value="YD"/>
</dbReference>
<accession>A0A3R5X3R7</accession>
<gene>
    <name evidence="3" type="ORF">C1I91_20205</name>
</gene>
<dbReference type="PANTHER" id="PTHR32305">
    <property type="match status" value="1"/>
</dbReference>
<dbReference type="EMBL" id="CP025746">
    <property type="protein sequence ID" value="QAA33763.1"/>
    <property type="molecule type" value="Genomic_DNA"/>
</dbReference>
<evidence type="ECO:0000313" key="4">
    <source>
        <dbReference type="Proteomes" id="UP000286268"/>
    </source>
</evidence>
<evidence type="ECO:0000259" key="2">
    <source>
        <dbReference type="Pfam" id="PF25023"/>
    </source>
</evidence>
<sequence>MHERTGTWNQVEATYIQAYLLYKTYGSIIIYTYDKSGNIDSITHPGGIIKYYYNELNELIREDNQLSSKTIVYSYDDANWKDKLTSYNGKAITYDEIGNPLTYDGSTYTWEEGRQLSSISNGSQTISYKYDDAGIRTEKKVNGVVTKYHLVGDKVTYETNGTDKIYYSYDSSNDLVSMNLNGTEYFYIRNGQGDIIGIVDGSGTQVVSYSYDTWGKLVSITGSLKDTVGVKNPYRYRGYRYDTETGLYYLQSRYYNPDWGRFVNADATSILQSAKGELLGHNLFAYCTNDPVNHSDDSGYWKLPNWAKISIGVAAIGIAVVATVATGGAAAPALIGALQVAGASAAIGAGIGGISGYISGGRSGAIHGAIDGAADGFMWGGIGAAGSSLARASTKFVFNGRGGYGYKIGKHIEVMYKNPNVDGGTISSYSNKAKKLKFRLDYDAIHSLHYHKGVGKVGKVHRSLAPWKFGKPL</sequence>